<dbReference type="GO" id="GO:0070402">
    <property type="term" value="F:NADPH binding"/>
    <property type="evidence" value="ECO:0007669"/>
    <property type="project" value="TreeGrafter"/>
</dbReference>
<keyword evidence="2" id="KW-0489">Methyltransferase</keyword>
<dbReference type="Gene3D" id="1.20.5.3070">
    <property type="match status" value="1"/>
</dbReference>
<dbReference type="EMBL" id="SRMO01000050">
    <property type="protein sequence ID" value="TGG93797.1"/>
    <property type="molecule type" value="Genomic_DNA"/>
</dbReference>
<evidence type="ECO:0000256" key="1">
    <source>
        <dbReference type="NCBIfam" id="TIGR02170"/>
    </source>
</evidence>
<dbReference type="GO" id="GO:0032259">
    <property type="term" value="P:methylation"/>
    <property type="evidence" value="ECO:0007669"/>
    <property type="project" value="UniProtKB-KW"/>
</dbReference>
<gene>
    <name evidence="2" type="primary">thyX</name>
    <name evidence="2" type="ORF">ERJ67_03495</name>
</gene>
<dbReference type="GO" id="GO:0050660">
    <property type="term" value="F:flavin adenine dinucleotide binding"/>
    <property type="evidence" value="ECO:0007669"/>
    <property type="project" value="UniProtKB-UniRule"/>
</dbReference>
<dbReference type="Gene3D" id="3.30.1360.170">
    <property type="match status" value="1"/>
</dbReference>
<dbReference type="PROSITE" id="PS51331">
    <property type="entry name" value="THYX"/>
    <property type="match status" value="1"/>
</dbReference>
<sequence length="216" mass="24474">MPRVKLQGHSPDPEAFMAYVARVSNPANQDNPDHARLLGYCIRHRHWSVFEHASMTLEITTTLDIATQILRHRSFCFQQLSRRYAGSSEAPVQVQLPQLRTPHPKNRQASLDSLNPAVRNRWLERLEAHFAVATALYQDMLSDGIARECARAVLPQATVTTLYMTGNCRSWIHYIALRSGHGTQLEHQQVAERARAVFRDLFPSCAAALDAIHWAV</sequence>
<dbReference type="SUPFAM" id="SSF69796">
    <property type="entry name" value="Thymidylate synthase-complementing protein Thy1"/>
    <property type="match status" value="1"/>
</dbReference>
<dbReference type="GO" id="GO:0050797">
    <property type="term" value="F:thymidylate synthase (FAD) activity"/>
    <property type="evidence" value="ECO:0007669"/>
    <property type="project" value="UniProtKB-UniRule"/>
</dbReference>
<dbReference type="Proteomes" id="UP000317990">
    <property type="component" value="Unassembled WGS sequence"/>
</dbReference>
<evidence type="ECO:0000313" key="3">
    <source>
        <dbReference type="Proteomes" id="UP000317990"/>
    </source>
</evidence>
<protein>
    <recommendedName>
        <fullName evidence="1">FAD-dependent thymidylate synthase</fullName>
        <ecNumber evidence="1">2.1.1.148</ecNumber>
    </recommendedName>
</protein>
<keyword evidence="2" id="KW-0808">Transferase</keyword>
<dbReference type="PANTHER" id="PTHR34934:SF1">
    <property type="entry name" value="FLAVIN-DEPENDENT THYMIDYLATE SYNTHASE"/>
    <property type="match status" value="1"/>
</dbReference>
<dbReference type="GO" id="GO:0004799">
    <property type="term" value="F:thymidylate synthase activity"/>
    <property type="evidence" value="ECO:0007669"/>
    <property type="project" value="TreeGrafter"/>
</dbReference>
<proteinExistence type="predicted"/>
<dbReference type="Pfam" id="PF02511">
    <property type="entry name" value="Thy1"/>
    <property type="match status" value="1"/>
</dbReference>
<dbReference type="NCBIfam" id="TIGR02170">
    <property type="entry name" value="thyX"/>
    <property type="match status" value="1"/>
</dbReference>
<dbReference type="GO" id="GO:0006231">
    <property type="term" value="P:dTMP biosynthetic process"/>
    <property type="evidence" value="ECO:0007669"/>
    <property type="project" value="UniProtKB-UniRule"/>
</dbReference>
<dbReference type="CDD" id="cd20175">
    <property type="entry name" value="ThyX"/>
    <property type="match status" value="1"/>
</dbReference>
<name>A0A524RPN5_9CHRO</name>
<dbReference type="InterPro" id="IPR036098">
    <property type="entry name" value="Thymidylate_synthase_ThyX_sf"/>
</dbReference>
<comment type="caution">
    <text evidence="2">The sequence shown here is derived from an EMBL/GenBank/DDBJ whole genome shotgun (WGS) entry which is preliminary data.</text>
</comment>
<evidence type="ECO:0000313" key="2">
    <source>
        <dbReference type="EMBL" id="TGG93797.1"/>
    </source>
</evidence>
<organism evidence="2 3">
    <name type="scientific">Aphanocapsa feldmannii 277cV</name>
    <dbReference type="NCBI Taxonomy" id="2507553"/>
    <lineage>
        <taxon>Bacteria</taxon>
        <taxon>Bacillati</taxon>
        <taxon>Cyanobacteriota</taxon>
        <taxon>Cyanophyceae</taxon>
        <taxon>Oscillatoriophycideae</taxon>
        <taxon>Chroococcales</taxon>
        <taxon>Microcystaceae</taxon>
        <taxon>Aphanocapsa</taxon>
    </lineage>
</organism>
<dbReference type="PANTHER" id="PTHR34934">
    <property type="entry name" value="FLAVIN-DEPENDENT THYMIDYLATE SYNTHASE"/>
    <property type="match status" value="1"/>
</dbReference>
<dbReference type="InterPro" id="IPR003669">
    <property type="entry name" value="Thymidylate_synthase_ThyX"/>
</dbReference>
<reference evidence="2 3" key="1">
    <citation type="journal article" date="2019" name="mSystems">
        <title>Life at home and on the roam: Genomic adaptions reflect the dual lifestyle of an intracellular, facultative symbiont.</title>
        <authorList>
            <person name="Burgsdorf I."/>
        </authorList>
    </citation>
    <scope>NUCLEOTIDE SEQUENCE [LARGE SCALE GENOMIC DNA]</scope>
    <source>
        <strain evidence="2">277cV</strain>
    </source>
</reference>
<accession>A0A524RPN5</accession>
<dbReference type="AlphaFoldDB" id="A0A524RPN5"/>
<dbReference type="EC" id="2.1.1.148" evidence="1"/>